<reference evidence="5 6" key="1">
    <citation type="submission" date="2015-01" db="EMBL/GenBank/DDBJ databases">
        <title>Draft genome of the acidophilic iron oxidizer Acidithrix ferrooxidans strain Py-F3.</title>
        <authorList>
            <person name="Poehlein A."/>
            <person name="Eisen S."/>
            <person name="Schloemann M."/>
            <person name="Johnson B.D."/>
            <person name="Daniel R."/>
            <person name="Muehling M."/>
        </authorList>
    </citation>
    <scope>NUCLEOTIDE SEQUENCE [LARGE SCALE GENOMIC DNA]</scope>
    <source>
        <strain evidence="5 6">Py-F3</strain>
    </source>
</reference>
<evidence type="ECO:0000259" key="3">
    <source>
        <dbReference type="Pfam" id="PF00534"/>
    </source>
</evidence>
<protein>
    <submittedName>
        <fullName evidence="5">GDP-mannose-dependent alpha-(1-6)-phosphatidylinositol dimannoside mannosyltransferase</fullName>
        <ecNumber evidence="5">2.4.1.57</ecNumber>
    </submittedName>
</protein>
<feature type="domain" description="Glycosyltransferase subfamily 4-like N-terminal" evidence="4">
    <location>
        <begin position="18"/>
        <end position="177"/>
    </location>
</feature>
<dbReference type="EC" id="2.4.1.57" evidence="5"/>
<dbReference type="Pfam" id="PF00534">
    <property type="entry name" value="Glycos_transf_1"/>
    <property type="match status" value="1"/>
</dbReference>
<dbReference type="Proteomes" id="UP000032360">
    <property type="component" value="Unassembled WGS sequence"/>
</dbReference>
<dbReference type="STRING" id="1280514.AXFE_07290"/>
<dbReference type="SUPFAM" id="SSF53756">
    <property type="entry name" value="UDP-Glycosyltransferase/glycogen phosphorylase"/>
    <property type="match status" value="1"/>
</dbReference>
<gene>
    <name evidence="5" type="primary">pimC1</name>
    <name evidence="5" type="ORF">AXFE_07290</name>
</gene>
<dbReference type="InterPro" id="IPR001296">
    <property type="entry name" value="Glyco_trans_1"/>
</dbReference>
<dbReference type="InterPro" id="IPR028098">
    <property type="entry name" value="Glyco_trans_4-like_N"/>
</dbReference>
<dbReference type="AlphaFoldDB" id="A0A0D8HMP5"/>
<dbReference type="GO" id="GO:0009103">
    <property type="term" value="P:lipopolysaccharide biosynthetic process"/>
    <property type="evidence" value="ECO:0007669"/>
    <property type="project" value="TreeGrafter"/>
</dbReference>
<keyword evidence="6" id="KW-1185">Reference proteome</keyword>
<keyword evidence="2 5" id="KW-0808">Transferase</keyword>
<dbReference type="RefSeq" id="WP_052604497.1">
    <property type="nucleotide sequence ID" value="NZ_JXYS01000018.1"/>
</dbReference>
<keyword evidence="1 5" id="KW-0328">Glycosyltransferase</keyword>
<organism evidence="5 6">
    <name type="scientific">Acidithrix ferrooxidans</name>
    <dbReference type="NCBI Taxonomy" id="1280514"/>
    <lineage>
        <taxon>Bacteria</taxon>
        <taxon>Bacillati</taxon>
        <taxon>Actinomycetota</taxon>
        <taxon>Acidimicrobiia</taxon>
        <taxon>Acidimicrobiales</taxon>
        <taxon>Acidimicrobiaceae</taxon>
        <taxon>Acidithrix</taxon>
    </lineage>
</organism>
<evidence type="ECO:0000313" key="5">
    <source>
        <dbReference type="EMBL" id="KJF18341.1"/>
    </source>
</evidence>
<name>A0A0D8HMP5_9ACTN</name>
<dbReference type="PANTHER" id="PTHR46401">
    <property type="entry name" value="GLYCOSYLTRANSFERASE WBBK-RELATED"/>
    <property type="match status" value="1"/>
</dbReference>
<evidence type="ECO:0000313" key="6">
    <source>
        <dbReference type="Proteomes" id="UP000032360"/>
    </source>
</evidence>
<feature type="domain" description="Glycosyl transferase family 1" evidence="3">
    <location>
        <begin position="198"/>
        <end position="333"/>
    </location>
</feature>
<sequence length="378" mass="41766">MEGLISIDLSAIPNRLTGAGRYGIEMLKAVLDQNDQETLSFLGITRSGDGDRMTALIPTLRFAELVPNGRVSRLAYERLFMASQLRRRNVKLHHGIHYTSPEPFGGRVVVTVHDTTFIDHPEWHERTKVGFFRHAIAKAAKRADALIFPSQFARDRFELFYPNSGERVVIPHGVDVSQFGVVSSESIAVTKLSHGISDEYLFYCGTIEPRKNLGRILDAFASTKIPGLQFVIAGLSGWRNSKFFATMEPFVKSGKIRVLGYVSDADLGSLYAGSVATLYPSLEEGFGLPGLEALAMGSKLITSVDSAMAEYANESTYLVNPYDTDEIAKAIIGVYDHFGGGERDRSLGLSSKDELLAKYSWTISGQRHLELYRSILSI</sequence>
<dbReference type="GO" id="GO:0016757">
    <property type="term" value="F:glycosyltransferase activity"/>
    <property type="evidence" value="ECO:0007669"/>
    <property type="project" value="UniProtKB-KW"/>
</dbReference>
<dbReference type="PANTHER" id="PTHR46401:SF2">
    <property type="entry name" value="GLYCOSYLTRANSFERASE WBBK-RELATED"/>
    <property type="match status" value="1"/>
</dbReference>
<dbReference type="CDD" id="cd03809">
    <property type="entry name" value="GT4_MtfB-like"/>
    <property type="match status" value="1"/>
</dbReference>
<evidence type="ECO:0000256" key="2">
    <source>
        <dbReference type="ARBA" id="ARBA00022679"/>
    </source>
</evidence>
<evidence type="ECO:0000256" key="1">
    <source>
        <dbReference type="ARBA" id="ARBA00022676"/>
    </source>
</evidence>
<accession>A0A0D8HMP5</accession>
<comment type="caution">
    <text evidence="5">The sequence shown here is derived from an EMBL/GenBank/DDBJ whole genome shotgun (WGS) entry which is preliminary data.</text>
</comment>
<dbReference type="Gene3D" id="3.40.50.2000">
    <property type="entry name" value="Glycogen Phosphorylase B"/>
    <property type="match status" value="2"/>
</dbReference>
<evidence type="ECO:0000259" key="4">
    <source>
        <dbReference type="Pfam" id="PF13439"/>
    </source>
</evidence>
<dbReference type="OrthoDB" id="9801609at2"/>
<dbReference type="EMBL" id="JXYS01000018">
    <property type="protein sequence ID" value="KJF18341.1"/>
    <property type="molecule type" value="Genomic_DNA"/>
</dbReference>
<proteinExistence type="predicted"/>
<dbReference type="Pfam" id="PF13439">
    <property type="entry name" value="Glyco_transf_4"/>
    <property type="match status" value="1"/>
</dbReference>